<dbReference type="InterPro" id="IPR036390">
    <property type="entry name" value="WH_DNA-bd_sf"/>
</dbReference>
<dbReference type="InterPro" id="IPR005650">
    <property type="entry name" value="BlaI_family"/>
</dbReference>
<evidence type="ECO:0000256" key="3">
    <source>
        <dbReference type="ARBA" id="ARBA00023125"/>
    </source>
</evidence>
<dbReference type="PIRSF" id="PIRSF019455">
    <property type="entry name" value="CopR_AtkY"/>
    <property type="match status" value="1"/>
</dbReference>
<keyword evidence="2" id="KW-0805">Transcription regulation</keyword>
<dbReference type="OrthoDB" id="1849040at2"/>
<gene>
    <name evidence="5" type="ordered locus">Sgly_0913</name>
</gene>
<evidence type="ECO:0000256" key="2">
    <source>
        <dbReference type="ARBA" id="ARBA00023015"/>
    </source>
</evidence>
<dbReference type="InterPro" id="IPR036388">
    <property type="entry name" value="WH-like_DNA-bd_sf"/>
</dbReference>
<dbReference type="GO" id="GO:0003677">
    <property type="term" value="F:DNA binding"/>
    <property type="evidence" value="ECO:0007669"/>
    <property type="project" value="UniProtKB-KW"/>
</dbReference>
<dbReference type="STRING" id="645991.Sgly_0913"/>
<dbReference type="AlphaFoldDB" id="F0T1Z3"/>
<accession>F0T1Z3</accession>
<keyword evidence="4" id="KW-0804">Transcription</keyword>
<sequence length="132" mass="15150">MNDKIKRLGDAELEMMLVIWDTSEPVTSNYILERLHGRRGWALSTLMTALARLAAKGFVYCDRTTRTNLYSALISAEEYKAKESRSILEKLYGNSLQNLVTSLYDSHTINDADLSELQKLIEKIERRKNNHA</sequence>
<reference evidence="6" key="2">
    <citation type="submission" date="2011-02" db="EMBL/GenBank/DDBJ databases">
        <title>The complete genome of Syntrophobotulus glycolicus DSM 8271.</title>
        <authorList>
            <person name="Lucas S."/>
            <person name="Copeland A."/>
            <person name="Lapidus A."/>
            <person name="Bruce D."/>
            <person name="Goodwin L."/>
            <person name="Pitluck S."/>
            <person name="Kyrpides N."/>
            <person name="Mavromatis K."/>
            <person name="Pagani I."/>
            <person name="Ivanova N."/>
            <person name="Mikhailova N."/>
            <person name="Chertkov O."/>
            <person name="Held B."/>
            <person name="Detter J.C."/>
            <person name="Tapia R."/>
            <person name="Han C."/>
            <person name="Land M."/>
            <person name="Hauser L."/>
            <person name="Markowitz V."/>
            <person name="Cheng J.-F."/>
            <person name="Hugenholtz P."/>
            <person name="Woyke T."/>
            <person name="Wu D."/>
            <person name="Spring S."/>
            <person name="Schroeder M."/>
            <person name="Brambilla E."/>
            <person name="Klenk H.-P."/>
            <person name="Eisen J.A."/>
        </authorList>
    </citation>
    <scope>NUCLEOTIDE SEQUENCE [LARGE SCALE GENOMIC DNA]</scope>
    <source>
        <strain evidence="6">DSM 8271 / FlGlyR</strain>
    </source>
</reference>
<proteinExistence type="inferred from homology"/>
<name>F0T1Z3_SYNGF</name>
<dbReference type="HOGENOM" id="CLU_119090_2_3_9"/>
<organism evidence="5 6">
    <name type="scientific">Syntrophobotulus glycolicus (strain DSM 8271 / FlGlyR)</name>
    <dbReference type="NCBI Taxonomy" id="645991"/>
    <lineage>
        <taxon>Bacteria</taxon>
        <taxon>Bacillati</taxon>
        <taxon>Bacillota</taxon>
        <taxon>Clostridia</taxon>
        <taxon>Eubacteriales</taxon>
        <taxon>Desulfitobacteriaceae</taxon>
        <taxon>Syntrophobotulus</taxon>
    </lineage>
</organism>
<evidence type="ECO:0000313" key="6">
    <source>
        <dbReference type="Proteomes" id="UP000007488"/>
    </source>
</evidence>
<comment type="similarity">
    <text evidence="1">Belongs to the BlaI transcriptional regulatory family.</text>
</comment>
<dbReference type="Proteomes" id="UP000007488">
    <property type="component" value="Chromosome"/>
</dbReference>
<evidence type="ECO:0000256" key="1">
    <source>
        <dbReference type="ARBA" id="ARBA00011046"/>
    </source>
</evidence>
<evidence type="ECO:0000313" key="5">
    <source>
        <dbReference type="EMBL" id="ADY55257.1"/>
    </source>
</evidence>
<dbReference type="Pfam" id="PF03965">
    <property type="entry name" value="Penicillinase_R"/>
    <property type="match status" value="1"/>
</dbReference>
<dbReference type="EMBL" id="CP002547">
    <property type="protein sequence ID" value="ADY55257.1"/>
    <property type="molecule type" value="Genomic_DNA"/>
</dbReference>
<dbReference type="eggNOG" id="COG3682">
    <property type="taxonomic scope" value="Bacteria"/>
</dbReference>
<dbReference type="GO" id="GO:0045892">
    <property type="term" value="P:negative regulation of DNA-templated transcription"/>
    <property type="evidence" value="ECO:0007669"/>
    <property type="project" value="InterPro"/>
</dbReference>
<dbReference type="RefSeq" id="WP_013624128.1">
    <property type="nucleotide sequence ID" value="NC_015172.1"/>
</dbReference>
<protein>
    <submittedName>
        <fullName evidence="5">Transcriptional repressor, CopY family</fullName>
    </submittedName>
</protein>
<dbReference type="SUPFAM" id="SSF46785">
    <property type="entry name" value="Winged helix' DNA-binding domain"/>
    <property type="match status" value="1"/>
</dbReference>
<evidence type="ECO:0000256" key="4">
    <source>
        <dbReference type="ARBA" id="ARBA00023163"/>
    </source>
</evidence>
<keyword evidence="6" id="KW-1185">Reference proteome</keyword>
<dbReference type="KEGG" id="sgy:Sgly_0913"/>
<dbReference type="Gene3D" id="1.10.10.10">
    <property type="entry name" value="Winged helix-like DNA-binding domain superfamily/Winged helix DNA-binding domain"/>
    <property type="match status" value="1"/>
</dbReference>
<dbReference type="Gene3D" id="1.10.4040.10">
    <property type="entry name" value="Penicillinase repressor domain"/>
    <property type="match status" value="1"/>
</dbReference>
<reference evidence="5 6" key="1">
    <citation type="journal article" date="2011" name="Stand. Genomic Sci.">
        <title>Complete genome sequence of Syntrophobotulus glycolicus type strain (FlGlyR).</title>
        <authorList>
            <person name="Han C."/>
            <person name="Mwirichia R."/>
            <person name="Chertkov O."/>
            <person name="Held B."/>
            <person name="Lapidus A."/>
            <person name="Nolan M."/>
            <person name="Lucas S."/>
            <person name="Hammon N."/>
            <person name="Deshpande S."/>
            <person name="Cheng J.F."/>
            <person name="Tapia R."/>
            <person name="Goodwin L."/>
            <person name="Pitluck S."/>
            <person name="Huntemann M."/>
            <person name="Liolios K."/>
            <person name="Ivanova N."/>
            <person name="Pagani I."/>
            <person name="Mavromatis K."/>
            <person name="Ovchinikova G."/>
            <person name="Pati A."/>
            <person name="Chen A."/>
            <person name="Palaniappan K."/>
            <person name="Land M."/>
            <person name="Hauser L."/>
            <person name="Brambilla E.M."/>
            <person name="Rohde M."/>
            <person name="Spring S."/>
            <person name="Sikorski J."/>
            <person name="Goker M."/>
            <person name="Woyke T."/>
            <person name="Bristow J."/>
            <person name="Eisen J.A."/>
            <person name="Markowitz V."/>
            <person name="Hugenholtz P."/>
            <person name="Kyrpides N.C."/>
            <person name="Klenk H.P."/>
            <person name="Detter J.C."/>
        </authorList>
    </citation>
    <scope>NUCLEOTIDE SEQUENCE [LARGE SCALE GENOMIC DNA]</scope>
    <source>
        <strain evidence="6">DSM 8271 / FlGlyR</strain>
    </source>
</reference>
<keyword evidence="3" id="KW-0238">DNA-binding</keyword>